<dbReference type="EMBL" id="FOVR01000009">
    <property type="protein sequence ID" value="SFO60590.1"/>
    <property type="molecule type" value="Genomic_DNA"/>
</dbReference>
<evidence type="ECO:0000259" key="1">
    <source>
        <dbReference type="Pfam" id="PF13480"/>
    </source>
</evidence>
<dbReference type="Proteomes" id="UP000199236">
    <property type="component" value="Unassembled WGS sequence"/>
</dbReference>
<feature type="domain" description="BioF2-like acetyltransferase" evidence="1">
    <location>
        <begin position="192"/>
        <end position="333"/>
    </location>
</feature>
<dbReference type="InterPro" id="IPR016181">
    <property type="entry name" value="Acyl_CoA_acyltransferase"/>
</dbReference>
<sequence>MAIYAKPLSKRMTAVFGEVDQMLQQTRFIQKIASLTDQFDNPFVDDTFMRASEGFFTASALDCVQSGGYRLPFEHVRNASSLGVPIVRFLAHGSSPIGGAFFNPDGVHVREEAAFHAALDQLTAEARADVLLWPFFPLEAREYGWLEKWLVTRLGRSDASDVIPMARRHKRAYLNCASDNVAAEDGGMSLSRNKRKTTGRQWRRLSDLGKLEVLSTQDGLDYGEAIESFLHVEASGWKASKGTALAVDERLNAFVHKVFSEMMAKDRARIDLLSLDGRCIGGLVSFRVGRGLFTWKTGMDDVYKRYSPGVQILLEASRQAIADPGIDYIDSLADSGHPIAEHIWAGRRSMALLFVPLNRRGTLAARGLRTAYVARDSARYWAKRALGRV</sequence>
<dbReference type="InterPro" id="IPR038740">
    <property type="entry name" value="BioF2-like_GNAT_dom"/>
</dbReference>
<reference evidence="2 3" key="1">
    <citation type="submission" date="2016-10" db="EMBL/GenBank/DDBJ databases">
        <authorList>
            <person name="de Groot N.N."/>
        </authorList>
    </citation>
    <scope>NUCLEOTIDE SEQUENCE [LARGE SCALE GENOMIC DNA]</scope>
    <source>
        <strain evidence="2 3">CGMCC 1.9157</strain>
    </source>
</reference>
<name>A0A1I5IK14_9HYPH</name>
<organism evidence="2 3">
    <name type="scientific">Cohaesibacter marisflavi</name>
    <dbReference type="NCBI Taxonomy" id="655353"/>
    <lineage>
        <taxon>Bacteria</taxon>
        <taxon>Pseudomonadati</taxon>
        <taxon>Pseudomonadota</taxon>
        <taxon>Alphaproteobacteria</taxon>
        <taxon>Hyphomicrobiales</taxon>
        <taxon>Cohaesibacteraceae</taxon>
    </lineage>
</organism>
<dbReference type="SUPFAM" id="SSF55729">
    <property type="entry name" value="Acyl-CoA N-acyltransferases (Nat)"/>
    <property type="match status" value="1"/>
</dbReference>
<proteinExistence type="predicted"/>
<evidence type="ECO:0000313" key="3">
    <source>
        <dbReference type="Proteomes" id="UP000199236"/>
    </source>
</evidence>
<keyword evidence="3" id="KW-1185">Reference proteome</keyword>
<protein>
    <submittedName>
        <fullName evidence="2">Acetyltransferase (GNAT) domain-containing protein</fullName>
    </submittedName>
</protein>
<gene>
    <name evidence="2" type="ORF">SAMN04488056_10930</name>
</gene>
<dbReference type="Pfam" id="PF13480">
    <property type="entry name" value="Acetyltransf_6"/>
    <property type="match status" value="1"/>
</dbReference>
<evidence type="ECO:0000313" key="2">
    <source>
        <dbReference type="EMBL" id="SFO60590.1"/>
    </source>
</evidence>
<dbReference type="STRING" id="655353.SAMN04488056_10930"/>
<keyword evidence="2" id="KW-0808">Transferase</keyword>
<dbReference type="AlphaFoldDB" id="A0A1I5IK14"/>
<accession>A0A1I5IK14</accession>
<dbReference type="GO" id="GO:0016740">
    <property type="term" value="F:transferase activity"/>
    <property type="evidence" value="ECO:0007669"/>
    <property type="project" value="UniProtKB-KW"/>
</dbReference>